<comment type="caution">
    <text evidence="2">The sequence shown here is derived from an EMBL/GenBank/DDBJ whole genome shotgun (WGS) entry which is preliminary data.</text>
</comment>
<name>A0ABD4XH22_9RHOB</name>
<dbReference type="PANTHER" id="PTHR47515:SF1">
    <property type="entry name" value="BLR2054 PROTEIN"/>
    <property type="match status" value="1"/>
</dbReference>
<dbReference type="InterPro" id="IPR048020">
    <property type="entry name" value="Transpos_IS3"/>
</dbReference>
<dbReference type="AlphaFoldDB" id="A0ABD4XH22"/>
<proteinExistence type="predicted"/>
<organism evidence="2 3">
    <name type="scientific">Phaeobacter gallaeciensis</name>
    <dbReference type="NCBI Taxonomy" id="60890"/>
    <lineage>
        <taxon>Bacteria</taxon>
        <taxon>Pseudomonadati</taxon>
        <taxon>Pseudomonadota</taxon>
        <taxon>Alphaproteobacteria</taxon>
        <taxon>Rhodobacterales</taxon>
        <taxon>Roseobacteraceae</taxon>
        <taxon>Phaeobacter</taxon>
    </lineage>
</organism>
<dbReference type="InterPro" id="IPR036397">
    <property type="entry name" value="RNaseH_sf"/>
</dbReference>
<evidence type="ECO:0000313" key="3">
    <source>
        <dbReference type="Proteomes" id="UP001218364"/>
    </source>
</evidence>
<dbReference type="RefSeq" id="WP_274840383.1">
    <property type="nucleotide sequence ID" value="NZ_JARCJF010000041.1"/>
</dbReference>
<dbReference type="SUPFAM" id="SSF53098">
    <property type="entry name" value="Ribonuclease H-like"/>
    <property type="match status" value="1"/>
</dbReference>
<dbReference type="EMBL" id="JARCJK010000041">
    <property type="protein sequence ID" value="MDE4168275.1"/>
    <property type="molecule type" value="Genomic_DNA"/>
</dbReference>
<dbReference type="InterPro" id="IPR001584">
    <property type="entry name" value="Integrase_cat-core"/>
</dbReference>
<evidence type="ECO:0000313" key="2">
    <source>
        <dbReference type="EMBL" id="MDE4168275.1"/>
    </source>
</evidence>
<dbReference type="InterPro" id="IPR012337">
    <property type="entry name" value="RNaseH-like_sf"/>
</dbReference>
<dbReference type="Pfam" id="PF13276">
    <property type="entry name" value="HTH_21"/>
    <property type="match status" value="1"/>
</dbReference>
<reference evidence="2 3" key="1">
    <citation type="submission" date="2023-02" db="EMBL/GenBank/DDBJ databases">
        <title>Population genomics of bacteria associated with diatom.</title>
        <authorList>
            <person name="Xie J."/>
            <person name="Wang H."/>
        </authorList>
    </citation>
    <scope>NUCLEOTIDE SEQUENCE [LARGE SCALE GENOMIC DNA]</scope>
    <source>
        <strain evidence="2 3">PT47_8</strain>
    </source>
</reference>
<protein>
    <submittedName>
        <fullName evidence="2">IS3 family transposase</fullName>
    </submittedName>
</protein>
<sequence>MNQLSIVINNWNVRHYQHVFEVSERRACRAMGFGRASHRYQSRRDPEVELRMRLKELAEARVRYGYRRLHILLQREGWHVNHKRLYRLYCEEGLSIRTRSPKRRRACRYRSGRSDADGMNDVWAMDFMSDRLFDERPFRILTIVDCFTREALATAARTTFRAYQVIDELDRLARVRGKPRSIRVDNGPECAGRLLDQWAYLNKVELDFSRPGKPTDNAHIEAFNSRLRQECLNASWFLSMADARTRINNWRTDYNETRPHSSLGNLTPSEFASQLKETRKVA</sequence>
<accession>A0ABD4XH22</accession>
<dbReference type="Gene3D" id="3.30.420.10">
    <property type="entry name" value="Ribonuclease H-like superfamily/Ribonuclease H"/>
    <property type="match status" value="1"/>
</dbReference>
<dbReference type="Proteomes" id="UP001218364">
    <property type="component" value="Unassembled WGS sequence"/>
</dbReference>
<dbReference type="NCBIfam" id="NF033516">
    <property type="entry name" value="transpos_IS3"/>
    <property type="match status" value="1"/>
</dbReference>
<dbReference type="PROSITE" id="PS50994">
    <property type="entry name" value="INTEGRASE"/>
    <property type="match status" value="1"/>
</dbReference>
<dbReference type="InterPro" id="IPR025948">
    <property type="entry name" value="HTH-like_dom"/>
</dbReference>
<feature type="domain" description="Integrase catalytic" evidence="1">
    <location>
        <begin position="113"/>
        <end position="276"/>
    </location>
</feature>
<gene>
    <name evidence="2" type="ORF">PXK24_21670</name>
</gene>
<evidence type="ECO:0000259" key="1">
    <source>
        <dbReference type="PROSITE" id="PS50994"/>
    </source>
</evidence>
<dbReference type="PANTHER" id="PTHR47515">
    <property type="entry name" value="LOW CALCIUM RESPONSE LOCUS PROTEIN T"/>
    <property type="match status" value="1"/>
</dbReference>
<dbReference type="Pfam" id="PF13683">
    <property type="entry name" value="rve_3"/>
    <property type="match status" value="1"/>
</dbReference>